<gene>
    <name evidence="2" type="ORF">I7412_16295</name>
</gene>
<dbReference type="InterPro" id="IPR024775">
    <property type="entry name" value="DinB-like"/>
</dbReference>
<dbReference type="Pfam" id="PF12867">
    <property type="entry name" value="DinB_2"/>
    <property type="match status" value="1"/>
</dbReference>
<dbReference type="AlphaFoldDB" id="A0A937RAN0"/>
<evidence type="ECO:0000259" key="1">
    <source>
        <dbReference type="Pfam" id="PF12867"/>
    </source>
</evidence>
<comment type="caution">
    <text evidence="2">The sequence shown here is derived from an EMBL/GenBank/DDBJ whole genome shotgun (WGS) entry which is preliminary data.</text>
</comment>
<evidence type="ECO:0000313" key="2">
    <source>
        <dbReference type="EMBL" id="MBL7628683.1"/>
    </source>
</evidence>
<dbReference type="EMBL" id="JAEACQ010000194">
    <property type="protein sequence ID" value="MBL7628683.1"/>
    <property type="molecule type" value="Genomic_DNA"/>
</dbReference>
<evidence type="ECO:0000313" key="3">
    <source>
        <dbReference type="Proteomes" id="UP000604475"/>
    </source>
</evidence>
<dbReference type="SUPFAM" id="SSF109854">
    <property type="entry name" value="DinB/YfiT-like putative metalloenzymes"/>
    <property type="match status" value="1"/>
</dbReference>
<organism evidence="2 3">
    <name type="scientific">Frankia nepalensis</name>
    <dbReference type="NCBI Taxonomy" id="1836974"/>
    <lineage>
        <taxon>Bacteria</taxon>
        <taxon>Bacillati</taxon>
        <taxon>Actinomycetota</taxon>
        <taxon>Actinomycetes</taxon>
        <taxon>Frankiales</taxon>
        <taxon>Frankiaceae</taxon>
        <taxon>Frankia</taxon>
    </lineage>
</organism>
<name>A0A937RAN0_9ACTN</name>
<proteinExistence type="predicted"/>
<dbReference type="RefSeq" id="WP_202999549.1">
    <property type="nucleotide sequence ID" value="NZ_JADWYU010000094.1"/>
</dbReference>
<protein>
    <submittedName>
        <fullName evidence="2">DinB family protein</fullName>
    </submittedName>
</protein>
<reference evidence="2" key="1">
    <citation type="submission" date="2020-12" db="EMBL/GenBank/DDBJ databases">
        <title>Genomic characterization of non-nitrogen-fixing Frankia strains.</title>
        <authorList>
            <person name="Carlos-Shanley C."/>
            <person name="Guerra T."/>
            <person name="Hahn D."/>
        </authorList>
    </citation>
    <scope>NUCLEOTIDE SEQUENCE</scope>
    <source>
        <strain evidence="2">CN6</strain>
    </source>
</reference>
<sequence length="198" mass="21815">MTAESHSAPAVEAIVPDGKDWTWVLERPCPECGFDASTFPAAEVSGLVLRVASAWLAVLAETPADEARRRPAPDRWSTLEYACHVRDVLRLYDERLQLMLTRDNPLYPNWDQDETAVTDHYGDQDPAQVAADLAAAAAKVAARFATVSGERWRRTGERSDGARFTIDTFARYFAHDPVHHLWDVTGRPGGGVTPIAAS</sequence>
<dbReference type="InterPro" id="IPR034660">
    <property type="entry name" value="DinB/YfiT-like"/>
</dbReference>
<feature type="domain" description="DinB-like" evidence="1">
    <location>
        <begin position="51"/>
        <end position="182"/>
    </location>
</feature>
<keyword evidence="3" id="KW-1185">Reference proteome</keyword>
<dbReference type="Proteomes" id="UP000604475">
    <property type="component" value="Unassembled WGS sequence"/>
</dbReference>
<accession>A0A937RAN0</accession>
<dbReference type="Gene3D" id="1.20.120.450">
    <property type="entry name" value="dinb family like domain"/>
    <property type="match status" value="1"/>
</dbReference>